<dbReference type="UniPathway" id="UPA00115">
    <property type="reaction ID" value="UER00409"/>
</dbReference>
<comment type="function">
    <text evidence="2 7">Hydrolysis of 6-phosphogluconolactone to 6-phosphogluconate.</text>
</comment>
<evidence type="ECO:0000313" key="9">
    <source>
        <dbReference type="EMBL" id="AZP11044.1"/>
    </source>
</evidence>
<evidence type="ECO:0000256" key="1">
    <source>
        <dbReference type="ARBA" id="ARBA00000832"/>
    </source>
</evidence>
<dbReference type="SUPFAM" id="SSF100950">
    <property type="entry name" value="NagB/RpiA/CoA transferase-like"/>
    <property type="match status" value="1"/>
</dbReference>
<evidence type="ECO:0000259" key="8">
    <source>
        <dbReference type="Pfam" id="PF01182"/>
    </source>
</evidence>
<evidence type="ECO:0000256" key="2">
    <source>
        <dbReference type="ARBA" id="ARBA00002681"/>
    </source>
</evidence>
<dbReference type="NCBIfam" id="TIGR01198">
    <property type="entry name" value="pgl"/>
    <property type="match status" value="1"/>
</dbReference>
<dbReference type="InterPro" id="IPR037171">
    <property type="entry name" value="NagB/RpiA_transferase-like"/>
</dbReference>
<dbReference type="GO" id="GO:0006098">
    <property type="term" value="P:pentose-phosphate shunt"/>
    <property type="evidence" value="ECO:0007669"/>
    <property type="project" value="UniProtKB-UniPathway"/>
</dbReference>
<dbReference type="GO" id="GO:0005975">
    <property type="term" value="P:carbohydrate metabolic process"/>
    <property type="evidence" value="ECO:0007669"/>
    <property type="project" value="UniProtKB-UniRule"/>
</dbReference>
<feature type="domain" description="Glucosamine/galactosamine-6-phosphate isomerase" evidence="8">
    <location>
        <begin position="13"/>
        <end position="212"/>
    </location>
</feature>
<dbReference type="Gene3D" id="3.40.50.1360">
    <property type="match status" value="1"/>
</dbReference>
<proteinExistence type="inferred from homology"/>
<dbReference type="InterPro" id="IPR005900">
    <property type="entry name" value="6-phosphogluconolactonase_DevB"/>
</dbReference>
<evidence type="ECO:0000313" key="10">
    <source>
        <dbReference type="Proteomes" id="UP000275663"/>
    </source>
</evidence>
<comment type="catalytic activity">
    <reaction evidence="1 7">
        <text>6-phospho-D-glucono-1,5-lactone + H2O = 6-phospho-D-gluconate + H(+)</text>
        <dbReference type="Rhea" id="RHEA:12556"/>
        <dbReference type="ChEBI" id="CHEBI:15377"/>
        <dbReference type="ChEBI" id="CHEBI:15378"/>
        <dbReference type="ChEBI" id="CHEBI:57955"/>
        <dbReference type="ChEBI" id="CHEBI:58759"/>
        <dbReference type="EC" id="3.1.1.31"/>
    </reaction>
</comment>
<keyword evidence="7 9" id="KW-0378">Hydrolase</keyword>
<evidence type="ECO:0000256" key="6">
    <source>
        <dbReference type="ARBA" id="ARBA00020337"/>
    </source>
</evidence>
<comment type="similarity">
    <text evidence="4 7">Belongs to the glucosamine/galactosamine-6-phosphate isomerase family. 6-phosphogluconolactonase subfamily.</text>
</comment>
<organism evidence="9 10">
    <name type="scientific">Undibacterium parvum</name>
    <dbReference type="NCBI Taxonomy" id="401471"/>
    <lineage>
        <taxon>Bacteria</taxon>
        <taxon>Pseudomonadati</taxon>
        <taxon>Pseudomonadota</taxon>
        <taxon>Betaproteobacteria</taxon>
        <taxon>Burkholderiales</taxon>
        <taxon>Oxalobacteraceae</taxon>
        <taxon>Undibacterium</taxon>
    </lineage>
</organism>
<dbReference type="AlphaFoldDB" id="A0A3Q9BNN5"/>
<accession>A0A3Q9BNN5</accession>
<dbReference type="Proteomes" id="UP000275663">
    <property type="component" value="Chromosome"/>
</dbReference>
<gene>
    <name evidence="7 9" type="primary">pgl</name>
    <name evidence="9" type="ORF">EJN92_02865</name>
</gene>
<dbReference type="RefSeq" id="WP_126126443.1">
    <property type="nucleotide sequence ID" value="NZ_CP034464.1"/>
</dbReference>
<keyword evidence="10" id="KW-1185">Reference proteome</keyword>
<sequence>MSTIKFNSYADFSALSDALLAEWISEIDGATAARLPAHFALAGGSTPAPVYRKLDAMLAARDICNLHLVATDERWVADSDAQSNEGLFKQCMPLSYGKQWQLVSLKNAARTPEVAVEAISERLHQQIPHSFNAVLLGMGTDGHIASLFPGAPTQHDHLACLAALHPQTRQSRISLSLPRLLNTKKIWLVISGAEKRQLLERAASLSLPISTLIAQAGCTIEVFWCP</sequence>
<dbReference type="EC" id="3.1.1.31" evidence="5 7"/>
<evidence type="ECO:0000256" key="7">
    <source>
        <dbReference type="RuleBase" id="RU365095"/>
    </source>
</evidence>
<evidence type="ECO:0000256" key="3">
    <source>
        <dbReference type="ARBA" id="ARBA00004961"/>
    </source>
</evidence>
<dbReference type="KEGG" id="upv:EJN92_02865"/>
<comment type="pathway">
    <text evidence="3 7">Carbohydrate degradation; pentose phosphate pathway; D-ribulose 5-phosphate from D-glucose 6-phosphate (oxidative stage): step 2/3.</text>
</comment>
<dbReference type="EMBL" id="CP034464">
    <property type="protein sequence ID" value="AZP11044.1"/>
    <property type="molecule type" value="Genomic_DNA"/>
</dbReference>
<dbReference type="InterPro" id="IPR006148">
    <property type="entry name" value="Glc/Gal-6P_isomerase"/>
</dbReference>
<evidence type="ECO:0000256" key="4">
    <source>
        <dbReference type="ARBA" id="ARBA00010662"/>
    </source>
</evidence>
<dbReference type="PANTHER" id="PTHR11054">
    <property type="entry name" value="6-PHOSPHOGLUCONOLACTONASE"/>
    <property type="match status" value="1"/>
</dbReference>
<dbReference type="InterPro" id="IPR039104">
    <property type="entry name" value="6PGL"/>
</dbReference>
<dbReference type="OrthoDB" id="9810967at2"/>
<dbReference type="GO" id="GO:0017057">
    <property type="term" value="F:6-phosphogluconolactonase activity"/>
    <property type="evidence" value="ECO:0007669"/>
    <property type="project" value="UniProtKB-UniRule"/>
</dbReference>
<dbReference type="CDD" id="cd01400">
    <property type="entry name" value="6PGL"/>
    <property type="match status" value="1"/>
</dbReference>
<name>A0A3Q9BNN5_9BURK</name>
<evidence type="ECO:0000256" key="5">
    <source>
        <dbReference type="ARBA" id="ARBA00013198"/>
    </source>
</evidence>
<reference evidence="9 10" key="1">
    <citation type="journal article" date="2011" name="Int. J. Syst. Evol. Microbiol.">
        <title>Description of Undibacterium oligocarboniphilum sp. nov., isolated from purified water, and Undibacterium pigrum strain CCUG 49012 as the type strain of Undibacterium parvum sp. nov., and emended descriptions of the genus Undibacterium and the species Undibacterium pigrum.</title>
        <authorList>
            <person name="Eder W."/>
            <person name="Wanner G."/>
            <person name="Ludwig W."/>
            <person name="Busse H.J."/>
            <person name="Ziemke-Kageler F."/>
            <person name="Lang E."/>
        </authorList>
    </citation>
    <scope>NUCLEOTIDE SEQUENCE [LARGE SCALE GENOMIC DNA]</scope>
    <source>
        <strain evidence="9 10">DSM 23061</strain>
    </source>
</reference>
<dbReference type="Pfam" id="PF01182">
    <property type="entry name" value="Glucosamine_iso"/>
    <property type="match status" value="1"/>
</dbReference>
<dbReference type="PANTHER" id="PTHR11054:SF0">
    <property type="entry name" value="6-PHOSPHOGLUCONOLACTONASE"/>
    <property type="match status" value="1"/>
</dbReference>
<protein>
    <recommendedName>
        <fullName evidence="6 7">6-phosphogluconolactonase</fullName>
        <shortName evidence="7">6PGL</shortName>
        <ecNumber evidence="5 7">3.1.1.31</ecNumber>
    </recommendedName>
</protein>